<reference evidence="4 5" key="1">
    <citation type="submission" date="2023-08" db="EMBL/GenBank/DDBJ databases">
        <title>A Necator americanus chromosomal reference genome.</title>
        <authorList>
            <person name="Ilik V."/>
            <person name="Petrzelkova K.J."/>
            <person name="Pardy F."/>
            <person name="Fuh T."/>
            <person name="Niatou-Singa F.S."/>
            <person name="Gouil Q."/>
            <person name="Baker L."/>
            <person name="Ritchie M.E."/>
            <person name="Jex A.R."/>
            <person name="Gazzola D."/>
            <person name="Li H."/>
            <person name="Toshio Fujiwara R."/>
            <person name="Zhan B."/>
            <person name="Aroian R.V."/>
            <person name="Pafco B."/>
            <person name="Schwarz E.M."/>
        </authorList>
    </citation>
    <scope>NUCLEOTIDE SEQUENCE [LARGE SCALE GENOMIC DNA]</scope>
    <source>
        <strain evidence="4 5">Aroian</strain>
        <tissue evidence="4">Whole animal</tissue>
    </source>
</reference>
<evidence type="ECO:0000256" key="1">
    <source>
        <dbReference type="ARBA" id="ARBA00022801"/>
    </source>
</evidence>
<evidence type="ECO:0000313" key="5">
    <source>
        <dbReference type="Proteomes" id="UP001303046"/>
    </source>
</evidence>
<dbReference type="Pfam" id="PF01663">
    <property type="entry name" value="Phosphodiest"/>
    <property type="match status" value="1"/>
</dbReference>
<dbReference type="SUPFAM" id="SSF53649">
    <property type="entry name" value="Alkaline phosphatase-like"/>
    <property type="match status" value="1"/>
</dbReference>
<dbReference type="PANTHER" id="PTHR10151">
    <property type="entry name" value="ECTONUCLEOTIDE PYROPHOSPHATASE/PHOSPHODIESTERASE"/>
    <property type="match status" value="1"/>
</dbReference>
<keyword evidence="3" id="KW-1133">Transmembrane helix</keyword>
<protein>
    <recommendedName>
        <fullName evidence="6">Type I phosphodiesterase / nucleotide pyrophosphatase</fullName>
    </recommendedName>
</protein>
<gene>
    <name evidence="4" type="primary">Necator_chrV.g18676</name>
    <name evidence="4" type="ORF">RB195_013885</name>
</gene>
<dbReference type="InterPro" id="IPR002591">
    <property type="entry name" value="Phosphodiest/P_Trfase"/>
</dbReference>
<keyword evidence="3" id="KW-0472">Membrane</keyword>
<keyword evidence="2" id="KW-0325">Glycoprotein</keyword>
<dbReference type="Gene3D" id="3.40.720.10">
    <property type="entry name" value="Alkaline Phosphatase, subunit A"/>
    <property type="match status" value="1"/>
</dbReference>
<dbReference type="PANTHER" id="PTHR10151:SF114">
    <property type="entry name" value="ECTONUCLEOTIDE PYROPHOSPHATASE_PHOSPHODIESTERASE C27A7.3"/>
    <property type="match status" value="1"/>
</dbReference>
<proteinExistence type="predicted"/>
<evidence type="ECO:0000256" key="3">
    <source>
        <dbReference type="SAM" id="Phobius"/>
    </source>
</evidence>
<sequence>MFARTCVNHIVLLICTQINMSTSMGVTVFNDSDSLLQYMLHVTFPDSLEKISRKTLYVVVAVLLLVVALLVAAVVILIVLAAGTGTRSDDVKTKATSVKETDKMIQMWNDPSRSRNCAKPEYLQPHPPLLIISINGLSKSLLIQNLNTFRKLSDLGVTSTIWLAYKQQTDGITALLSWPLHPFENTNRPDYYELKNGATTLEEQLNKSLALLKMDSTSRPGLILLSCDEVREVARSGVDEYEVQEILNKIDEVLNSFFTNLLNETILDCINIAIISDEGINNGSIHVDIKEFSVDAVAPGTVALITTGGSGIANLTSSLSCQRENARMVFLPSAMPTRWHYNGYENSTDVILLVRRSMEKCRNCKHQESADISGFDHLDEGMQTVFYAHGPSFRSGALLPAFQNVEYMNLWSDLLNLRYVPNNGTAGFMDEILSKPTIRPRKNRFGIRECPFTNEEHAVNCGGCTTLQLVRIANWMSHCIQPNRPIVLLSSSSSSPCYQKICEKLIVRGTHGDESLALVELFHSNNTMAKSQSPCRFVSSRYEFECPAETTPEGLQSRSLSANPKKVLARIATIQVPWSTRFISAVLDPLNEYTLTISKELGRVISITGTAYDYNYDGIADEDKKGSPSHLYRVLVTCATGWVPDGFACRNPWSTRAIAFIFPHMDGDANCLPSRELLLQYTARVKDVEMISGMDIDLPGVPPSHALHLKMNLATQLW</sequence>
<dbReference type="InterPro" id="IPR044929">
    <property type="entry name" value="DNA/RNA_non-sp_Endonuclease_sf"/>
</dbReference>
<evidence type="ECO:0000256" key="2">
    <source>
        <dbReference type="ARBA" id="ARBA00023180"/>
    </source>
</evidence>
<evidence type="ECO:0008006" key="6">
    <source>
        <dbReference type="Google" id="ProtNLM"/>
    </source>
</evidence>
<dbReference type="InterPro" id="IPR017850">
    <property type="entry name" value="Alkaline_phosphatase_core_sf"/>
</dbReference>
<accession>A0ABR1DXT2</accession>
<comment type="caution">
    <text evidence="4">The sequence shown here is derived from an EMBL/GenBank/DDBJ whole genome shotgun (WGS) entry which is preliminary data.</text>
</comment>
<keyword evidence="5" id="KW-1185">Reference proteome</keyword>
<organism evidence="4 5">
    <name type="scientific">Necator americanus</name>
    <name type="common">Human hookworm</name>
    <dbReference type="NCBI Taxonomy" id="51031"/>
    <lineage>
        <taxon>Eukaryota</taxon>
        <taxon>Metazoa</taxon>
        <taxon>Ecdysozoa</taxon>
        <taxon>Nematoda</taxon>
        <taxon>Chromadorea</taxon>
        <taxon>Rhabditida</taxon>
        <taxon>Rhabditina</taxon>
        <taxon>Rhabditomorpha</taxon>
        <taxon>Strongyloidea</taxon>
        <taxon>Ancylostomatidae</taxon>
        <taxon>Bunostominae</taxon>
        <taxon>Necator</taxon>
    </lineage>
</organism>
<keyword evidence="3" id="KW-0812">Transmembrane</keyword>
<evidence type="ECO:0000313" key="4">
    <source>
        <dbReference type="EMBL" id="KAK6755170.1"/>
    </source>
</evidence>
<feature type="transmembrane region" description="Helical" evidence="3">
    <location>
        <begin position="56"/>
        <end position="82"/>
    </location>
</feature>
<dbReference type="EMBL" id="JAVFWL010000005">
    <property type="protein sequence ID" value="KAK6755170.1"/>
    <property type="molecule type" value="Genomic_DNA"/>
</dbReference>
<dbReference type="Gene3D" id="3.40.570.10">
    <property type="entry name" value="Extracellular Endonuclease, subunit A"/>
    <property type="match status" value="1"/>
</dbReference>
<name>A0ABR1DXT2_NECAM</name>
<dbReference type="Proteomes" id="UP001303046">
    <property type="component" value="Unassembled WGS sequence"/>
</dbReference>
<keyword evidence="1" id="KW-0378">Hydrolase</keyword>